<feature type="transmembrane region" description="Helical" evidence="1">
    <location>
        <begin position="107"/>
        <end position="125"/>
    </location>
</feature>
<reference evidence="2 3" key="1">
    <citation type="submission" date="2024-09" db="EMBL/GenBank/DDBJ databases">
        <authorList>
            <person name="Sun Q."/>
            <person name="Mori K."/>
        </authorList>
    </citation>
    <scope>NUCLEOTIDE SEQUENCE [LARGE SCALE GENOMIC DNA]</scope>
    <source>
        <strain evidence="2 3">NCAIM B.02537</strain>
    </source>
</reference>
<protein>
    <submittedName>
        <fullName evidence="2">DUF3667 domain-containing protein</fullName>
    </submittedName>
</protein>
<feature type="transmembrane region" description="Helical" evidence="1">
    <location>
        <begin position="265"/>
        <end position="298"/>
    </location>
</feature>
<dbReference type="Proteomes" id="UP001589943">
    <property type="component" value="Unassembled WGS sequence"/>
</dbReference>
<feature type="transmembrane region" description="Helical" evidence="1">
    <location>
        <begin position="235"/>
        <end position="253"/>
    </location>
</feature>
<dbReference type="Pfam" id="PF12412">
    <property type="entry name" value="DUF3667"/>
    <property type="match status" value="1"/>
</dbReference>
<dbReference type="EMBL" id="JBHLTL010000006">
    <property type="protein sequence ID" value="MFC0590291.1"/>
    <property type="molecule type" value="Genomic_DNA"/>
</dbReference>
<proteinExistence type="predicted"/>
<keyword evidence="1" id="KW-0472">Membrane</keyword>
<sequence>MTGTGEVIGSIAEGSLAARAVEPTHGEAGDGHSHESACLNCGTALIGSHCHMCGQAAHVHKTLGAFFHDLLHGVFHFEGKIWRTLPMLAWKPGKLTREYIDGRRASYVSPIALFLFSVFLMFAVVKQFAGEFDPGNIVKINGKTVNQGMPLQEKRLADLKAQRAALVARGESTSAVDGQIAGQEQALEVMRQVKDARFEDAKVQSDIPAVDKALKQMKANPALVIYKLQNTAYKFSWALIPISVPFVWLLFPFSRRFGIYDHTVFVTYSLCFMTLLTVVFTLGVVVGAPGLAAVAMLVPPLHMYRQLRGTYGVGRFGAAWRTAVLLFVALAAMILFALLILAETAA</sequence>
<dbReference type="RefSeq" id="WP_379481736.1">
    <property type="nucleotide sequence ID" value="NZ_JBHLTL010000006.1"/>
</dbReference>
<gene>
    <name evidence="2" type="ORF">ACFFF7_12780</name>
</gene>
<keyword evidence="3" id="KW-1185">Reference proteome</keyword>
<name>A0ABV6PKC7_9SPHN</name>
<feature type="transmembrane region" description="Helical" evidence="1">
    <location>
        <begin position="318"/>
        <end position="342"/>
    </location>
</feature>
<keyword evidence="1" id="KW-1133">Transmembrane helix</keyword>
<dbReference type="InterPro" id="IPR022134">
    <property type="entry name" value="DUF3667"/>
</dbReference>
<keyword evidence="1" id="KW-0812">Transmembrane</keyword>
<evidence type="ECO:0000256" key="1">
    <source>
        <dbReference type="SAM" id="Phobius"/>
    </source>
</evidence>
<organism evidence="2 3">
    <name type="scientific">Novosphingobium aquiterrae</name>
    <dbReference type="NCBI Taxonomy" id="624388"/>
    <lineage>
        <taxon>Bacteria</taxon>
        <taxon>Pseudomonadati</taxon>
        <taxon>Pseudomonadota</taxon>
        <taxon>Alphaproteobacteria</taxon>
        <taxon>Sphingomonadales</taxon>
        <taxon>Sphingomonadaceae</taxon>
        <taxon>Novosphingobium</taxon>
    </lineage>
</organism>
<evidence type="ECO:0000313" key="2">
    <source>
        <dbReference type="EMBL" id="MFC0590291.1"/>
    </source>
</evidence>
<comment type="caution">
    <text evidence="2">The sequence shown here is derived from an EMBL/GenBank/DDBJ whole genome shotgun (WGS) entry which is preliminary data.</text>
</comment>
<evidence type="ECO:0000313" key="3">
    <source>
        <dbReference type="Proteomes" id="UP001589943"/>
    </source>
</evidence>
<accession>A0ABV6PKC7</accession>